<evidence type="ECO:0000313" key="15">
    <source>
        <dbReference type="Proteomes" id="UP001187531"/>
    </source>
</evidence>
<evidence type="ECO:0000256" key="7">
    <source>
        <dbReference type="ARBA" id="ARBA00023163"/>
    </source>
</evidence>
<comment type="function">
    <text evidence="10">Component of the Mediator complex, a coactivator involved in the regulated transcription of nearly all RNA polymerase II-dependent genes. Mediator functions as a bridge to convey information from gene-specific regulatory proteins to the basal RNA polymerase II transcription machinery. Mediator is recruited to promoters by direct interactions with regulatory proteins and serves as a scaffold for the assembly of a functional preinitiation complex with RNA polymerase II and the general transcription factors.</text>
</comment>
<feature type="compositionally biased region" description="Polar residues" evidence="11">
    <location>
        <begin position="281"/>
        <end position="299"/>
    </location>
</feature>
<evidence type="ECO:0000256" key="8">
    <source>
        <dbReference type="ARBA" id="ARBA00023242"/>
    </source>
</evidence>
<evidence type="ECO:0000256" key="3">
    <source>
        <dbReference type="ARBA" id="ARBA00011837"/>
    </source>
</evidence>
<dbReference type="GO" id="GO:0006355">
    <property type="term" value="P:regulation of DNA-templated transcription"/>
    <property type="evidence" value="ECO:0007669"/>
    <property type="project" value="InterPro"/>
</dbReference>
<evidence type="ECO:0000256" key="2">
    <source>
        <dbReference type="ARBA" id="ARBA00009807"/>
    </source>
</evidence>
<dbReference type="FunFam" id="1.10.246.20:FF:000002">
    <property type="entry name" value="Mediator of RNA polymerase II transcription subunit 15"/>
    <property type="match status" value="1"/>
</dbReference>
<dbReference type="PANTHER" id="PTHR31804:SF3">
    <property type="entry name" value="MEDIATOR OF RNA POLYMERASE II TRANSCRIPTION SUBUNIT 15"/>
    <property type="match status" value="1"/>
</dbReference>
<accession>A0AA88IEH6</accession>
<feature type="non-terminal residue" evidence="14">
    <location>
        <position position="1"/>
    </location>
</feature>
<keyword evidence="7 10" id="KW-0804">Transcription</keyword>
<feature type="domain" description="Mediator of RNA polymerase II transcription subunit 15 N-terminal" evidence="12">
    <location>
        <begin position="1"/>
        <end position="71"/>
    </location>
</feature>
<comment type="subcellular location">
    <subcellularLocation>
        <location evidence="1 10">Nucleus</location>
    </subcellularLocation>
</comment>
<name>A0AA88IEH6_ARTSF</name>
<dbReference type="InterPro" id="IPR019087">
    <property type="entry name" value="Med15_N"/>
</dbReference>
<dbReference type="AlphaFoldDB" id="A0AA88IEH6"/>
<organism evidence="14 15">
    <name type="scientific">Artemia franciscana</name>
    <name type="common">Brine shrimp</name>
    <name type="synonym">Artemia sanfranciscana</name>
    <dbReference type="NCBI Taxonomy" id="6661"/>
    <lineage>
        <taxon>Eukaryota</taxon>
        <taxon>Metazoa</taxon>
        <taxon>Ecdysozoa</taxon>
        <taxon>Arthropoda</taxon>
        <taxon>Crustacea</taxon>
        <taxon>Branchiopoda</taxon>
        <taxon>Anostraca</taxon>
        <taxon>Artemiidae</taxon>
        <taxon>Artemia</taxon>
    </lineage>
</organism>
<evidence type="ECO:0000259" key="12">
    <source>
        <dbReference type="Pfam" id="PF09606"/>
    </source>
</evidence>
<evidence type="ECO:0000313" key="14">
    <source>
        <dbReference type="EMBL" id="KAK2719402.1"/>
    </source>
</evidence>
<feature type="region of interest" description="Disordered" evidence="11">
    <location>
        <begin position="265"/>
        <end position="309"/>
    </location>
</feature>
<dbReference type="GO" id="GO:0003712">
    <property type="term" value="F:transcription coregulator activity"/>
    <property type="evidence" value="ECO:0007669"/>
    <property type="project" value="InterPro"/>
</dbReference>
<protein>
    <recommendedName>
        <fullName evidence="4 10">Mediator of RNA polymerase II transcription subunit 15</fullName>
    </recommendedName>
    <alternativeName>
        <fullName evidence="9 10">Mediator complex subunit 15</fullName>
    </alternativeName>
</protein>
<comment type="similarity">
    <text evidence="2 10">Belongs to the Mediator complex subunit 15 family.</text>
</comment>
<dbReference type="Gene3D" id="1.10.246.20">
    <property type="entry name" value="Coactivator CBP, KIX domain"/>
    <property type="match status" value="1"/>
</dbReference>
<comment type="subunit">
    <text evidence="3 10">Component of the Mediator complex.</text>
</comment>
<dbReference type="PANTHER" id="PTHR31804">
    <property type="entry name" value="MEDIATOR OF RNA POLYMERASE II TRANSCRIPTION SUBUNIT 15"/>
    <property type="match status" value="1"/>
</dbReference>
<dbReference type="Pfam" id="PF21538">
    <property type="entry name" value="Med15_M"/>
    <property type="match status" value="1"/>
</dbReference>
<keyword evidence="6 10" id="KW-0010">Activator</keyword>
<keyword evidence="5 10" id="KW-0805">Transcription regulation</keyword>
<dbReference type="Pfam" id="PF09606">
    <property type="entry name" value="Med15_N"/>
    <property type="match status" value="1"/>
</dbReference>
<evidence type="ECO:0000256" key="9">
    <source>
        <dbReference type="ARBA" id="ARBA00032016"/>
    </source>
</evidence>
<dbReference type="EMBL" id="JAVRJZ010000008">
    <property type="protein sequence ID" value="KAK2719402.1"/>
    <property type="molecule type" value="Genomic_DNA"/>
</dbReference>
<dbReference type="GO" id="GO:0005634">
    <property type="term" value="C:nucleus"/>
    <property type="evidence" value="ECO:0007669"/>
    <property type="project" value="UniProtKB-SubCell"/>
</dbReference>
<feature type="domain" description="ARC105/Med15 mediator subunit central" evidence="13">
    <location>
        <begin position="381"/>
        <end position="462"/>
    </location>
</feature>
<evidence type="ECO:0000256" key="10">
    <source>
        <dbReference type="RuleBase" id="RU364148"/>
    </source>
</evidence>
<evidence type="ECO:0000259" key="13">
    <source>
        <dbReference type="Pfam" id="PF21538"/>
    </source>
</evidence>
<evidence type="ECO:0000256" key="1">
    <source>
        <dbReference type="ARBA" id="ARBA00004123"/>
    </source>
</evidence>
<gene>
    <name evidence="10" type="primary">MED15</name>
    <name evidence="14" type="ORF">QYM36_005028</name>
</gene>
<dbReference type="InterPro" id="IPR048385">
    <property type="entry name" value="Med15_central"/>
</dbReference>
<evidence type="ECO:0000256" key="6">
    <source>
        <dbReference type="ARBA" id="ARBA00023159"/>
    </source>
</evidence>
<dbReference type="Proteomes" id="UP001187531">
    <property type="component" value="Unassembled WGS sequence"/>
</dbReference>
<evidence type="ECO:0000256" key="4">
    <source>
        <dbReference type="ARBA" id="ARBA00019613"/>
    </source>
</evidence>
<keyword evidence="8 10" id="KW-0539">Nucleus</keyword>
<evidence type="ECO:0000256" key="5">
    <source>
        <dbReference type="ARBA" id="ARBA00023015"/>
    </source>
</evidence>
<comment type="caution">
    <text evidence="14">The sequence shown here is derived from an EMBL/GenBank/DDBJ whole genome shotgun (WGS) entry which is preliminary data.</text>
</comment>
<keyword evidence="15" id="KW-1185">Reference proteome</keyword>
<proteinExistence type="inferred from homology"/>
<dbReference type="InterPro" id="IPR036529">
    <property type="entry name" value="KIX_dom_sf"/>
</dbReference>
<reference evidence="14" key="1">
    <citation type="submission" date="2023-07" db="EMBL/GenBank/DDBJ databases">
        <title>Chromosome-level genome assembly of Artemia franciscana.</title>
        <authorList>
            <person name="Jo E."/>
        </authorList>
    </citation>
    <scope>NUCLEOTIDE SEQUENCE</scope>
    <source>
        <tissue evidence="14">Whole body</tissue>
    </source>
</reference>
<evidence type="ECO:0000256" key="11">
    <source>
        <dbReference type="SAM" id="MobiDB-lite"/>
    </source>
</evidence>
<sequence length="488" mass="52727">MADEWRSAQYRQSVVAKIEEAIRNSGNPTTKSAIEMESHFYQKAKTREDYLGFLARLLLHVSDLNKKNAQQGPMQMGGPGMPDSMGPGQGHGMVQMGGPSQPSALIAQLNQRQMNSGQGQMGSSGPQQQSHDNWEMMQQNQILQQQQLNLPSQNFNPNQQVSQGMVNQNVMSQQLMGMGQGPQQLQQGPAMMGTRPRMPIVKMGPGGQGVMQQQMELQGGPGGTMGSRQGSQYVGLSPVGQGIQSVPSPALSGGGMVQQMAPSPHFANSPGGAQGIAPSPGSVQGMQRLQPGQQGQIRSGPNLGVPSPSMGAVNTPQNDEYEKKTRSIEHAALSNPKEEGARFESGSGFYPDPVISKGMNNPEHLSTGNVGGGQMDPSLAEEQMYIEKVRELGRKYIEPLRRMIEKIGNEDTEKLSKMRNLLNLLENPQKRVPMDTLLKCESVLEKMDFKKTEIAGPGSVQPPSVSFAVPIPMKETQFQSLLEAVAAN</sequence>